<dbReference type="PROSITE" id="PS00934">
    <property type="entry name" value="GLYOXALASE_I_1"/>
    <property type="match status" value="1"/>
</dbReference>
<dbReference type="InterPro" id="IPR004360">
    <property type="entry name" value="Glyas_Fos-R_dOase_dom"/>
</dbReference>
<dbReference type="NCBIfam" id="NF000496">
    <property type="entry name" value="Fos_GSH"/>
    <property type="match status" value="1"/>
</dbReference>
<evidence type="ECO:0000259" key="2">
    <source>
        <dbReference type="PROSITE" id="PS51819"/>
    </source>
</evidence>
<evidence type="ECO:0000313" key="4">
    <source>
        <dbReference type="Proteomes" id="UP000242313"/>
    </source>
</evidence>
<dbReference type="InterPro" id="IPR018146">
    <property type="entry name" value="Glyoxalase_1_CS"/>
</dbReference>
<dbReference type="PANTHER" id="PTHR36113:SF6">
    <property type="entry name" value="FOSFOMYCIN RESISTANCE PROTEIN FOSX"/>
    <property type="match status" value="1"/>
</dbReference>
<evidence type="ECO:0000313" key="3">
    <source>
        <dbReference type="EMBL" id="PBK03095.1"/>
    </source>
</evidence>
<accession>A0A2A3MEM8</accession>
<keyword evidence="3" id="KW-0808">Transferase</keyword>
<dbReference type="Pfam" id="PF00903">
    <property type="entry name" value="Glyoxalase"/>
    <property type="match status" value="1"/>
</dbReference>
<dbReference type="PANTHER" id="PTHR36113">
    <property type="entry name" value="LYASE, PUTATIVE-RELATED-RELATED"/>
    <property type="match status" value="1"/>
</dbReference>
<dbReference type="GO" id="GO:0016740">
    <property type="term" value="F:transferase activity"/>
    <property type="evidence" value="ECO:0007669"/>
    <property type="project" value="UniProtKB-KW"/>
</dbReference>
<dbReference type="Gene3D" id="3.10.180.10">
    <property type="entry name" value="2,3-Dihydroxybiphenyl 1,2-Dioxygenase, domain 1"/>
    <property type="match status" value="1"/>
</dbReference>
<dbReference type="InterPro" id="IPR029068">
    <property type="entry name" value="Glyas_Bleomycin-R_OHBP_Dase"/>
</dbReference>
<reference evidence="3 4" key="1">
    <citation type="submission" date="2017-09" db="EMBL/GenBank/DDBJ databases">
        <title>Pseudomonas abyssi sp. nov. isolated from Abyssopelagic Water.</title>
        <authorList>
            <person name="Wei Y."/>
        </authorList>
    </citation>
    <scope>NUCLEOTIDE SEQUENCE [LARGE SCALE GENOMIC DNA]</scope>
    <source>
        <strain evidence="3 4">MT5</strain>
    </source>
</reference>
<dbReference type="InterPro" id="IPR051332">
    <property type="entry name" value="Fosfomycin_Res_Enzymes"/>
</dbReference>
<gene>
    <name evidence="3" type="ORF">CNQ84_16335</name>
</gene>
<evidence type="ECO:0000256" key="1">
    <source>
        <dbReference type="ARBA" id="ARBA00022723"/>
    </source>
</evidence>
<sequence length="138" mass="15325">MIQALNHITITVGDLGTSISFYRDVLGMQLHVSWDKGAYLSAGELWFCLNLGQPKPAADYSHIAFSVQAEALAALRARLPDLAVQQWQQNSSEGDSLYLLDPDGHRLELHCGSLQTRLRALEQSPYSGLIWHSKPAHE</sequence>
<organism evidence="3 4">
    <name type="scientific">Pseudomonas abyssi</name>
    <dbReference type="NCBI Taxonomy" id="170540"/>
    <lineage>
        <taxon>Bacteria</taxon>
        <taxon>Pseudomonadati</taxon>
        <taxon>Pseudomonadota</taxon>
        <taxon>Gammaproteobacteria</taxon>
        <taxon>Pseudomonadales</taxon>
        <taxon>Pseudomonadaceae</taxon>
        <taxon>Pseudomonas</taxon>
    </lineage>
</organism>
<dbReference type="RefSeq" id="WP_096005903.1">
    <property type="nucleotide sequence ID" value="NZ_NTMR01000024.1"/>
</dbReference>
<dbReference type="GO" id="GO:0046872">
    <property type="term" value="F:metal ion binding"/>
    <property type="evidence" value="ECO:0007669"/>
    <property type="project" value="UniProtKB-KW"/>
</dbReference>
<protein>
    <submittedName>
        <fullName evidence="3">Fosfomycin resistance glutathione transferase FosK</fullName>
    </submittedName>
</protein>
<dbReference type="SUPFAM" id="SSF54593">
    <property type="entry name" value="Glyoxalase/Bleomycin resistance protein/Dihydroxybiphenyl dioxygenase"/>
    <property type="match status" value="1"/>
</dbReference>
<name>A0A2A3MEM8_9PSED</name>
<dbReference type="GO" id="GO:0004462">
    <property type="term" value="F:lactoylglutathione lyase activity"/>
    <property type="evidence" value="ECO:0007669"/>
    <property type="project" value="InterPro"/>
</dbReference>
<proteinExistence type="predicted"/>
<dbReference type="EMBL" id="NTMR01000024">
    <property type="protein sequence ID" value="PBK03095.1"/>
    <property type="molecule type" value="Genomic_DNA"/>
</dbReference>
<dbReference type="AlphaFoldDB" id="A0A2A3MEM8"/>
<feature type="domain" description="VOC" evidence="2">
    <location>
        <begin position="4"/>
        <end position="112"/>
    </location>
</feature>
<dbReference type="Proteomes" id="UP000242313">
    <property type="component" value="Unassembled WGS sequence"/>
</dbReference>
<dbReference type="PROSITE" id="PS51819">
    <property type="entry name" value="VOC"/>
    <property type="match status" value="1"/>
</dbReference>
<dbReference type="InterPro" id="IPR037523">
    <property type="entry name" value="VOC_core"/>
</dbReference>
<keyword evidence="4" id="KW-1185">Reference proteome</keyword>
<comment type="caution">
    <text evidence="3">The sequence shown here is derived from an EMBL/GenBank/DDBJ whole genome shotgun (WGS) entry which is preliminary data.</text>
</comment>
<keyword evidence="1" id="KW-0479">Metal-binding</keyword>